<evidence type="ECO:0000313" key="7">
    <source>
        <dbReference type="Proteomes" id="UP000321945"/>
    </source>
</evidence>
<feature type="domain" description="O-methyltransferase C-terminal" evidence="4">
    <location>
        <begin position="157"/>
        <end position="334"/>
    </location>
</feature>
<protein>
    <submittedName>
        <fullName evidence="6">SAM-dependent methyltransferase</fullName>
    </submittedName>
</protein>
<feature type="domain" description="BVU-1015-like N-terminal dimerisation-like" evidence="5">
    <location>
        <begin position="17"/>
        <end position="85"/>
    </location>
</feature>
<dbReference type="InterPro" id="IPR016461">
    <property type="entry name" value="COMT-like"/>
</dbReference>
<accession>A0A5C6YU95</accession>
<dbReference type="GO" id="GO:0032259">
    <property type="term" value="P:methylation"/>
    <property type="evidence" value="ECO:0007669"/>
    <property type="project" value="UniProtKB-KW"/>
</dbReference>
<reference evidence="6 7" key="1">
    <citation type="submission" date="2019-08" db="EMBL/GenBank/DDBJ databases">
        <title>Genome of Aequorivita lipolytica Y10-2 (type strain).</title>
        <authorList>
            <person name="Bowman J.P."/>
        </authorList>
    </citation>
    <scope>NUCLEOTIDE SEQUENCE [LARGE SCALE GENOMIC DNA]</scope>
    <source>
        <strain evidence="6 7">Y10-2</strain>
    </source>
</reference>
<dbReference type="PANTHER" id="PTHR43712">
    <property type="entry name" value="PUTATIVE (AFU_ORTHOLOGUE AFUA_4G14580)-RELATED"/>
    <property type="match status" value="1"/>
</dbReference>
<dbReference type="Proteomes" id="UP000321945">
    <property type="component" value="Unassembled WGS sequence"/>
</dbReference>
<evidence type="ECO:0000256" key="2">
    <source>
        <dbReference type="ARBA" id="ARBA00022679"/>
    </source>
</evidence>
<organism evidence="6 7">
    <name type="scientific">Aequorivita lipolytica</name>
    <dbReference type="NCBI Taxonomy" id="153267"/>
    <lineage>
        <taxon>Bacteria</taxon>
        <taxon>Pseudomonadati</taxon>
        <taxon>Bacteroidota</taxon>
        <taxon>Flavobacteriia</taxon>
        <taxon>Flavobacteriales</taxon>
        <taxon>Flavobacteriaceae</taxon>
        <taxon>Aequorivita</taxon>
    </lineage>
</organism>
<dbReference type="EMBL" id="VORU01000001">
    <property type="protein sequence ID" value="TXD70607.1"/>
    <property type="molecule type" value="Genomic_DNA"/>
</dbReference>
<dbReference type="GO" id="GO:0008171">
    <property type="term" value="F:O-methyltransferase activity"/>
    <property type="evidence" value="ECO:0007669"/>
    <property type="project" value="InterPro"/>
</dbReference>
<dbReference type="SUPFAM" id="SSF46785">
    <property type="entry name" value="Winged helix' DNA-binding domain"/>
    <property type="match status" value="1"/>
</dbReference>
<evidence type="ECO:0000259" key="4">
    <source>
        <dbReference type="Pfam" id="PF00891"/>
    </source>
</evidence>
<dbReference type="PIRSF" id="PIRSF005739">
    <property type="entry name" value="O-mtase"/>
    <property type="match status" value="1"/>
</dbReference>
<keyword evidence="2 6" id="KW-0808">Transferase</keyword>
<dbReference type="PANTHER" id="PTHR43712:SF2">
    <property type="entry name" value="O-METHYLTRANSFERASE CICE"/>
    <property type="match status" value="1"/>
</dbReference>
<evidence type="ECO:0000256" key="1">
    <source>
        <dbReference type="ARBA" id="ARBA00022603"/>
    </source>
</evidence>
<dbReference type="AlphaFoldDB" id="A0A5C6YU95"/>
<gene>
    <name evidence="6" type="ORF">ESV24_00505</name>
</gene>
<evidence type="ECO:0000313" key="6">
    <source>
        <dbReference type="EMBL" id="TXD70607.1"/>
    </source>
</evidence>
<keyword evidence="3" id="KW-0949">S-adenosyl-L-methionine</keyword>
<sequence length="364" mass="41103">MQTTTKKMSAIEALEEAHRIAFAPFVFQASVSLRKLGILDYIFDNRETGGPTIAEISEKLMLSPYGVGVLLEIAETSNIISKNEDEQYELTKVGYFLNYNTTASVNLNFTNDVCYKGLFYLNDSIKSGKPEGLKELGQWPTIYEGLSQLKPAEQKSWFDFDHHYSDGIFEDALEKIFQKKPKTLFDIGGNTGKFSIKCCNFNDEVNVKIVDLPGQLNIALANAESNGFKDRITGHPIDWLSENPQIPKDADTIWMCQFLDCFSEDEILKVLSTCAESMDENAELIIVETFTDRQNFKSTQFILEATSLYFTVLANGNSKMYPSSVFLKLIEKAGLQVQEDIKLGEYHTMLVCKKNVLRSPKETL</sequence>
<dbReference type="Gene3D" id="1.10.10.10">
    <property type="entry name" value="Winged helix-like DNA-binding domain superfamily/Winged helix DNA-binding domain"/>
    <property type="match status" value="1"/>
</dbReference>
<dbReference type="PROSITE" id="PS51683">
    <property type="entry name" value="SAM_OMT_II"/>
    <property type="match status" value="1"/>
</dbReference>
<keyword evidence="1 6" id="KW-0489">Methyltransferase</keyword>
<comment type="caution">
    <text evidence="6">The sequence shown here is derived from an EMBL/GenBank/DDBJ whole genome shotgun (WGS) entry which is preliminary data.</text>
</comment>
<dbReference type="Gene3D" id="3.40.50.150">
    <property type="entry name" value="Vaccinia Virus protein VP39"/>
    <property type="match status" value="1"/>
</dbReference>
<dbReference type="OrthoDB" id="9805418at2"/>
<evidence type="ECO:0000259" key="5">
    <source>
        <dbReference type="Pfam" id="PF21212"/>
    </source>
</evidence>
<dbReference type="Pfam" id="PF21212">
    <property type="entry name" value="Dimerisation2-like_dom"/>
    <property type="match status" value="1"/>
</dbReference>
<dbReference type="InterPro" id="IPR001077">
    <property type="entry name" value="COMT_C"/>
</dbReference>
<dbReference type="InterPro" id="IPR029063">
    <property type="entry name" value="SAM-dependent_MTases_sf"/>
</dbReference>
<dbReference type="InterPro" id="IPR049480">
    <property type="entry name" value="BVU_1015-like_N"/>
</dbReference>
<dbReference type="Pfam" id="PF00891">
    <property type="entry name" value="Methyltransf_2"/>
    <property type="match status" value="1"/>
</dbReference>
<dbReference type="Gene3D" id="1.20.58.1390">
    <property type="match status" value="1"/>
</dbReference>
<evidence type="ECO:0000256" key="3">
    <source>
        <dbReference type="ARBA" id="ARBA00022691"/>
    </source>
</evidence>
<name>A0A5C6YU95_9FLAO</name>
<keyword evidence="7" id="KW-1185">Reference proteome</keyword>
<dbReference type="RefSeq" id="WP_111813379.1">
    <property type="nucleotide sequence ID" value="NZ_CBCRZQ010000001.1"/>
</dbReference>
<proteinExistence type="predicted"/>
<dbReference type="InterPro" id="IPR036390">
    <property type="entry name" value="WH_DNA-bd_sf"/>
</dbReference>
<dbReference type="SUPFAM" id="SSF53335">
    <property type="entry name" value="S-adenosyl-L-methionine-dependent methyltransferases"/>
    <property type="match status" value="1"/>
</dbReference>
<dbReference type="InterPro" id="IPR036388">
    <property type="entry name" value="WH-like_DNA-bd_sf"/>
</dbReference>